<dbReference type="AlphaFoldDB" id="A0A2H3BM84"/>
<name>A0A2H3BM84_9AGAR</name>
<reference evidence="2" key="1">
    <citation type="journal article" date="2017" name="Nat. Ecol. Evol.">
        <title>Genome expansion and lineage-specific genetic innovations in the forest pathogenic fungi Armillaria.</title>
        <authorList>
            <person name="Sipos G."/>
            <person name="Prasanna A.N."/>
            <person name="Walter M.C."/>
            <person name="O'Connor E."/>
            <person name="Balint B."/>
            <person name="Krizsan K."/>
            <person name="Kiss B."/>
            <person name="Hess J."/>
            <person name="Varga T."/>
            <person name="Slot J."/>
            <person name="Riley R."/>
            <person name="Boka B."/>
            <person name="Rigling D."/>
            <person name="Barry K."/>
            <person name="Lee J."/>
            <person name="Mihaltcheva S."/>
            <person name="LaButti K."/>
            <person name="Lipzen A."/>
            <person name="Waldron R."/>
            <person name="Moloney N.M."/>
            <person name="Sperisen C."/>
            <person name="Kredics L."/>
            <person name="Vagvoelgyi C."/>
            <person name="Patrignani A."/>
            <person name="Fitzpatrick D."/>
            <person name="Nagy I."/>
            <person name="Doyle S."/>
            <person name="Anderson J.B."/>
            <person name="Grigoriev I.V."/>
            <person name="Gueldener U."/>
            <person name="Muensterkoetter M."/>
            <person name="Nagy L.G."/>
        </authorList>
    </citation>
    <scope>NUCLEOTIDE SEQUENCE [LARGE SCALE GENOMIC DNA]</scope>
    <source>
        <strain evidence="2">28-4</strain>
    </source>
</reference>
<keyword evidence="2" id="KW-1185">Reference proteome</keyword>
<dbReference type="Proteomes" id="UP000218334">
    <property type="component" value="Unassembled WGS sequence"/>
</dbReference>
<gene>
    <name evidence="1" type="ORF">ARMSODRAFT_973513</name>
</gene>
<protein>
    <recommendedName>
        <fullName evidence="3">Protein kinase domain-containing protein</fullName>
    </recommendedName>
</protein>
<evidence type="ECO:0000313" key="1">
    <source>
        <dbReference type="EMBL" id="PBK71979.1"/>
    </source>
</evidence>
<dbReference type="InterPro" id="IPR011009">
    <property type="entry name" value="Kinase-like_dom_sf"/>
</dbReference>
<evidence type="ECO:0000313" key="2">
    <source>
        <dbReference type="Proteomes" id="UP000218334"/>
    </source>
</evidence>
<accession>A0A2H3BM84</accession>
<dbReference type="STRING" id="1076256.A0A2H3BM84"/>
<sequence>MARLKAKAKRLRMGDGKWKVLRLADSVTITYVNWLVDLNNVTALKAYSKLLVGRHRAAAGNPLHKGWTFVVELPPHPAIVNNHCRPLPPYTHNGGTYKLVLVDAPLPFQHDKQYSQVWVADVHALGFQKEKLGRVIMKIIQLSLICLPDPDWHLEVQDYVRPWTLWRTEDEAYQELQPLEGSTVPFYFGKQAVTMPAGEDAEVLFMEYVEGKTLEQWKKDRLAHKKPEDLGDANEAYVEETKQMYKKVLLGVHAFNKLGVGHTDIRSPNIIITPSGEPVFIDFANARCKVDPHKVRTIFRNPLKAVSLVRDCCKQHEDEIIEWSKAELDNEWSWIQY</sequence>
<evidence type="ECO:0008006" key="3">
    <source>
        <dbReference type="Google" id="ProtNLM"/>
    </source>
</evidence>
<organism evidence="1 2">
    <name type="scientific">Armillaria solidipes</name>
    <dbReference type="NCBI Taxonomy" id="1076256"/>
    <lineage>
        <taxon>Eukaryota</taxon>
        <taxon>Fungi</taxon>
        <taxon>Dikarya</taxon>
        <taxon>Basidiomycota</taxon>
        <taxon>Agaricomycotina</taxon>
        <taxon>Agaricomycetes</taxon>
        <taxon>Agaricomycetidae</taxon>
        <taxon>Agaricales</taxon>
        <taxon>Marasmiineae</taxon>
        <taxon>Physalacriaceae</taxon>
        <taxon>Armillaria</taxon>
    </lineage>
</organism>
<dbReference type="SUPFAM" id="SSF56112">
    <property type="entry name" value="Protein kinase-like (PK-like)"/>
    <property type="match status" value="1"/>
</dbReference>
<proteinExistence type="predicted"/>
<dbReference type="Gene3D" id="1.10.510.10">
    <property type="entry name" value="Transferase(Phosphotransferase) domain 1"/>
    <property type="match status" value="1"/>
</dbReference>
<dbReference type="EMBL" id="KZ293423">
    <property type="protein sequence ID" value="PBK71979.1"/>
    <property type="molecule type" value="Genomic_DNA"/>
</dbReference>